<dbReference type="EMBL" id="JATAAI010000021">
    <property type="protein sequence ID" value="KAK1738167.1"/>
    <property type="molecule type" value="Genomic_DNA"/>
</dbReference>
<feature type="region of interest" description="Disordered" evidence="8">
    <location>
        <begin position="106"/>
        <end position="138"/>
    </location>
</feature>
<feature type="compositionally biased region" description="Polar residues" evidence="8">
    <location>
        <begin position="123"/>
        <end position="138"/>
    </location>
</feature>
<keyword evidence="9" id="KW-0732">Signal</keyword>
<keyword evidence="7" id="KW-0511">Multifunctional enzyme</keyword>
<dbReference type="SMART" id="SM01007">
    <property type="entry name" value="Aldolase_II"/>
    <property type="match status" value="1"/>
</dbReference>
<keyword evidence="5" id="KW-0486">Methionine biosynthesis</keyword>
<evidence type="ECO:0000256" key="1">
    <source>
        <dbReference type="ARBA" id="ARBA00022605"/>
    </source>
</evidence>
<dbReference type="GO" id="GO:0019509">
    <property type="term" value="P:L-methionine salvage from methylthioadenosine"/>
    <property type="evidence" value="ECO:0007669"/>
    <property type="project" value="InterPro"/>
</dbReference>
<organism evidence="11 12">
    <name type="scientific">Skeletonema marinoi</name>
    <dbReference type="NCBI Taxonomy" id="267567"/>
    <lineage>
        <taxon>Eukaryota</taxon>
        <taxon>Sar</taxon>
        <taxon>Stramenopiles</taxon>
        <taxon>Ochrophyta</taxon>
        <taxon>Bacillariophyta</taxon>
        <taxon>Coscinodiscophyceae</taxon>
        <taxon>Thalassiosirophycidae</taxon>
        <taxon>Thalassiosirales</taxon>
        <taxon>Skeletonemataceae</taxon>
        <taxon>Skeletonema</taxon>
        <taxon>Skeletonema marinoi-dohrnii complex</taxon>
    </lineage>
</organism>
<feature type="compositionally biased region" description="Polar residues" evidence="8">
    <location>
        <begin position="38"/>
        <end position="47"/>
    </location>
</feature>
<dbReference type="InterPro" id="IPR001303">
    <property type="entry name" value="Aldolase_II/adducin_N"/>
</dbReference>
<dbReference type="GO" id="GO:0005737">
    <property type="term" value="C:cytoplasm"/>
    <property type="evidence" value="ECO:0007669"/>
    <property type="project" value="InterPro"/>
</dbReference>
<dbReference type="SUPFAM" id="SSF56784">
    <property type="entry name" value="HAD-like"/>
    <property type="match status" value="1"/>
</dbReference>
<dbReference type="NCBIfam" id="TIGR03328">
    <property type="entry name" value="salvage_mtnB"/>
    <property type="match status" value="1"/>
</dbReference>
<keyword evidence="4" id="KW-0862">Zinc</keyword>
<dbReference type="SFLD" id="SFLDG01133">
    <property type="entry name" value="C1.5.4:_Enolase-phosphatase_Li"/>
    <property type="match status" value="1"/>
</dbReference>
<dbReference type="NCBIfam" id="TIGR01549">
    <property type="entry name" value="HAD-SF-IA-v1"/>
    <property type="match status" value="1"/>
</dbReference>
<dbReference type="SFLD" id="SFLDS00003">
    <property type="entry name" value="Haloacid_Dehalogenase"/>
    <property type="match status" value="1"/>
</dbReference>
<dbReference type="PANTHER" id="PTHR10640">
    <property type="entry name" value="METHYLTHIORIBULOSE-1-PHOSPHATE DEHYDRATASE"/>
    <property type="match status" value="1"/>
</dbReference>
<dbReference type="Gene3D" id="1.10.720.60">
    <property type="match status" value="1"/>
</dbReference>
<comment type="caution">
    <text evidence="11">The sequence shown here is derived from an EMBL/GenBank/DDBJ whole genome shotgun (WGS) entry which is preliminary data.</text>
</comment>
<evidence type="ECO:0000259" key="10">
    <source>
        <dbReference type="SMART" id="SM01007"/>
    </source>
</evidence>
<feature type="signal peptide" evidence="9">
    <location>
        <begin position="1"/>
        <end position="24"/>
    </location>
</feature>
<dbReference type="Proteomes" id="UP001224775">
    <property type="component" value="Unassembled WGS sequence"/>
</dbReference>
<evidence type="ECO:0000313" key="12">
    <source>
        <dbReference type="Proteomes" id="UP001224775"/>
    </source>
</evidence>
<keyword evidence="12" id="KW-1185">Reference proteome</keyword>
<dbReference type="SUPFAM" id="SSF53639">
    <property type="entry name" value="AraD/HMP-PK domain-like"/>
    <property type="match status" value="1"/>
</dbReference>
<dbReference type="Gene3D" id="3.40.50.1000">
    <property type="entry name" value="HAD superfamily/HAD-like"/>
    <property type="match status" value="1"/>
</dbReference>
<name>A0AAD8Y2D9_9STRA</name>
<dbReference type="GO" id="GO:0000287">
    <property type="term" value="F:magnesium ion binding"/>
    <property type="evidence" value="ECO:0007669"/>
    <property type="project" value="InterPro"/>
</dbReference>
<dbReference type="Pfam" id="PF00702">
    <property type="entry name" value="Hydrolase"/>
    <property type="match status" value="1"/>
</dbReference>
<evidence type="ECO:0000256" key="4">
    <source>
        <dbReference type="ARBA" id="ARBA00022833"/>
    </source>
</evidence>
<dbReference type="InterPro" id="IPR006439">
    <property type="entry name" value="HAD-SF_hydro_IA"/>
</dbReference>
<dbReference type="PANTHER" id="PTHR10640:SF7">
    <property type="entry name" value="METHYLTHIORIBULOSE-1-PHOSPHATE DEHYDRATASE"/>
    <property type="match status" value="1"/>
</dbReference>
<reference evidence="11" key="1">
    <citation type="submission" date="2023-06" db="EMBL/GenBank/DDBJ databases">
        <title>Survivors Of The Sea: Transcriptome response of Skeletonema marinoi to long-term dormancy.</title>
        <authorList>
            <person name="Pinder M.I.M."/>
            <person name="Kourtchenko O."/>
            <person name="Robertson E.K."/>
            <person name="Larsson T."/>
            <person name="Maumus F."/>
            <person name="Osuna-Cruz C.M."/>
            <person name="Vancaester E."/>
            <person name="Stenow R."/>
            <person name="Vandepoele K."/>
            <person name="Ploug H."/>
            <person name="Bruchert V."/>
            <person name="Godhe A."/>
            <person name="Topel M."/>
        </authorList>
    </citation>
    <scope>NUCLEOTIDE SEQUENCE</scope>
    <source>
        <strain evidence="11">R05AC</strain>
    </source>
</reference>
<dbReference type="GO" id="GO:0046570">
    <property type="term" value="F:methylthioribulose 1-phosphate dehydratase activity"/>
    <property type="evidence" value="ECO:0007669"/>
    <property type="project" value="UniProtKB-EC"/>
</dbReference>
<keyword evidence="1" id="KW-0028">Amino-acid biosynthesis</keyword>
<feature type="domain" description="Class II aldolase/adducin N-terminal" evidence="10">
    <location>
        <begin position="205"/>
        <end position="405"/>
    </location>
</feature>
<feature type="region of interest" description="Disordered" evidence="8">
    <location>
        <begin position="38"/>
        <end position="94"/>
    </location>
</feature>
<dbReference type="EC" id="4.2.1.109" evidence="11"/>
<evidence type="ECO:0000256" key="3">
    <source>
        <dbReference type="ARBA" id="ARBA00022801"/>
    </source>
</evidence>
<dbReference type="InterPro" id="IPR036409">
    <property type="entry name" value="Aldolase_II/adducin_N_sf"/>
</dbReference>
<evidence type="ECO:0000313" key="11">
    <source>
        <dbReference type="EMBL" id="KAK1738167.1"/>
    </source>
</evidence>
<evidence type="ECO:0000256" key="6">
    <source>
        <dbReference type="ARBA" id="ARBA00023239"/>
    </source>
</evidence>
<dbReference type="CDD" id="cd01629">
    <property type="entry name" value="HAD_EP"/>
    <property type="match status" value="1"/>
</dbReference>
<protein>
    <submittedName>
        <fullName evidence="11">Bifunctional methylthioribulose-1-phosphate dehydratase/enolase-phosphatase E1</fullName>
        <ecNumber evidence="11">4.2.1.109</ecNumber>
    </submittedName>
</protein>
<evidence type="ECO:0000256" key="2">
    <source>
        <dbReference type="ARBA" id="ARBA00022723"/>
    </source>
</evidence>
<dbReference type="SFLD" id="SFLDG01129">
    <property type="entry name" value="C1.5:_HAD__Beta-PGM__Phosphata"/>
    <property type="match status" value="1"/>
</dbReference>
<dbReference type="GO" id="GO:0043874">
    <property type="term" value="F:acireductone synthase activity"/>
    <property type="evidence" value="ECO:0007669"/>
    <property type="project" value="InterPro"/>
</dbReference>
<evidence type="ECO:0000256" key="5">
    <source>
        <dbReference type="ARBA" id="ARBA00023167"/>
    </source>
</evidence>
<dbReference type="InterPro" id="IPR023214">
    <property type="entry name" value="HAD_sf"/>
</dbReference>
<dbReference type="AlphaFoldDB" id="A0AAD8Y2D9"/>
<dbReference type="Pfam" id="PF00596">
    <property type="entry name" value="Aldolase_II"/>
    <property type="match status" value="1"/>
</dbReference>
<dbReference type="NCBIfam" id="TIGR01691">
    <property type="entry name" value="enolase-ppase"/>
    <property type="match status" value="1"/>
</dbReference>
<dbReference type="NCBIfam" id="TIGR01509">
    <property type="entry name" value="HAD-SF-IA-v3"/>
    <property type="match status" value="1"/>
</dbReference>
<feature type="chain" id="PRO_5042265946" evidence="9">
    <location>
        <begin position="25"/>
        <end position="716"/>
    </location>
</feature>
<dbReference type="Gene3D" id="3.40.225.10">
    <property type="entry name" value="Class II aldolase/adducin N-terminal domain"/>
    <property type="match status" value="1"/>
</dbReference>
<dbReference type="InterPro" id="IPR023943">
    <property type="entry name" value="Enolase-ppase_E1"/>
</dbReference>
<dbReference type="SFLD" id="SFLDF00044">
    <property type="entry name" value="enolase-phosphatase"/>
    <property type="match status" value="1"/>
</dbReference>
<evidence type="ECO:0000256" key="7">
    <source>
        <dbReference type="ARBA" id="ARBA00023268"/>
    </source>
</evidence>
<dbReference type="InterPro" id="IPR036412">
    <property type="entry name" value="HAD-like_sf"/>
</dbReference>
<accession>A0AAD8Y2D9</accession>
<sequence length="716" mass="78655">MSLRLLSSLLLLALVIIVIEGTVANRVIDTHKNFIRNKSSSTMSTNGSKKRVSIQAPADAPTRSKAPPRRSMGPRQQSLPAFTPDNYSSDEDDKFFHDHEKNAAALTTTTKKKGDDDNEETTAPGSGWTNGQVPPQFTPTMTLHPYTRSGRLMLYSHHRRWINFQSSWSRIGKGTTELDAVHKESSSGQSIMTGCLIDEAKTVRALVAQLCECFYKHGWATGTGGGVSIRVGGPSENRPYRIFVAPSGVQKEDMVGDDVFELDMERNVVAPPKTPLLRQSACTPLWYVVYKRVPSAMCVIHTHSMYAQLATLLDPTEKSDVIRITHLEMLKGVGNHSYDSVLEVPIIDNRPTEDLLAEQLDAAILKYPKCNAVLVRRHGIYAWGDSWEQAKAQCESFDYLFETAVKMKGMGLDSGVVPVSGTYRDEDVGMDDGGSNSPPAKRQKTEEGPAFNGSSATNNDADLECSDKTDVPIVPRDSKVLLLDIEGTTTSISFVKDVLFPYVLKNLESYVDKMTDEMKKTTLAELFADVEALDANHVVKQMNLQHTIIDIVKALMGSDVKATGLKSLQGKMWKSGYASGELVGHIYSDFLPMLDWCKANDVKVCIYSSGSIAAQKLLFKHTEKGDITEYFGGRHFDTTSGSKKEAASYQTIASALGVKPEEVVFVSDLEAEIYAARDAGMRAVVSVRPGNAPLSVETKKEFPIVRSLLQLCGNAN</sequence>
<dbReference type="FunFam" id="3.40.225.10:FF:000003">
    <property type="entry name" value="Methylthioribulose-1-phosphate dehydratase"/>
    <property type="match status" value="1"/>
</dbReference>
<keyword evidence="3" id="KW-0378">Hydrolase</keyword>
<proteinExistence type="predicted"/>
<evidence type="ECO:0000256" key="8">
    <source>
        <dbReference type="SAM" id="MobiDB-lite"/>
    </source>
</evidence>
<keyword evidence="6 11" id="KW-0456">Lyase</keyword>
<keyword evidence="2" id="KW-0479">Metal-binding</keyword>
<feature type="region of interest" description="Disordered" evidence="8">
    <location>
        <begin position="423"/>
        <end position="469"/>
    </location>
</feature>
<gene>
    <name evidence="11" type="ORF">QTG54_010836</name>
</gene>
<dbReference type="InterPro" id="IPR017714">
    <property type="entry name" value="MethylthioRu-1-P_deHdtase_MtnB"/>
</dbReference>
<evidence type="ECO:0000256" key="9">
    <source>
        <dbReference type="SAM" id="SignalP"/>
    </source>
</evidence>